<proteinExistence type="predicted"/>
<feature type="domain" description="SD-repeat containing protein B" evidence="6">
    <location>
        <begin position="891"/>
        <end position="1014"/>
    </location>
</feature>
<dbReference type="InterPro" id="IPR005754">
    <property type="entry name" value="Sortase"/>
</dbReference>
<feature type="region of interest" description="Disordered" evidence="5">
    <location>
        <begin position="844"/>
        <end position="874"/>
    </location>
</feature>
<dbReference type="InterPro" id="IPR033764">
    <property type="entry name" value="Sdr_B"/>
</dbReference>
<sequence length="1834" mass="190536">MGVTVAGLTAYTATAPAQAAPGDGTIKIRVVQDYNGNGSWDDAFIEPGLANVDVDVTDEAGVTQTLQTDADGLITLVGPPGSYRVVAQNPDPTVLQPAPAREKTGTADTPSAQRLSSNEEFLTVAANQTAEMTTAFWDIRDYCQSNPLIVNACQPPIFAPNGTIANNATAETLFTAPYRGNGVDAGKTVLSTKADTGSLYGIGYQRNDRKIFAAAFAKRGVAYGSGGPGAIYTVSADGGPTTLWGTVPNVGSREHSFETAGLRQDWDFAPAVGKESLGDLDISEDGDDLQVLNLFTRELYVYDARAATMGAPTHVVDLSGNPEGICATGSDWRPGALAERKGVLYVGGVCSAESTQDPNDMRAVILTLDAEDYTPTGVVMDQTINRKRELNAFLASRCDPRDVADGVYSTSFRPWSNEGIDCNTKSGVRISDPQAWMDDIVVENNGDLIIAFRDRTGDQQMGLTSRYYENTDGTGDLVGIVDYVVAGDINKACRNEEDELVLDINGACGIPAPLPGERSGEYFTGDGGVHAEEAYGGLALSRGERGIASSAMDPAGGIFSQGYFRMDRGTGLPIRAAGGGTGTDPQEVLQSPGGNSGGNAISGASAFSKGQGMADMEVLCDFAPIQIGNRVWDDEDGDGVQDAGEAGISGVTVNLYEADGVTLVATTVTNSRGEYYFDSITDGVDFNTDYVVRIDKPGDYTGSGKLAGLGLSNEDSGTGPDQDRLDSDGVMVGGYPQATITTGNRGENDHTIDFGFSPAAVSVGNFVWVDSDGDGVQDPGEPGIPGVQLTLTGPGGGPVTDVNGDPVGPVTTDANGRYVFDKLPVLPAGQSYTVHIDNGQSALEPYLPTQAGQGTDPAQDSSTGSAASGDLSNAGDRDLTLDFGFIPRPVAVGDLVWVDTDGDGIQDPGEPGIPGVQLTLTGPDGNPVTDINGDPVGPVTTDANGFYVFTDLPVLGAGESYTVHIDNGQPALAPYLPTQAGQGTDPGSDSSTGSAESGPLTTPDARDMTLDFGFVPAKVSVGDYVWLDSNRDGIQDSGEDGIEGVVLVLTGPDGEPVTDVNGNPVGPQTTDADGRYSFDNLPVLPAGQHYTVSIDRDANSTITALSGLQPTQSGQGNSGNDSSTWTATSGDLTSDGDRDPTLDFGFNRPSVSVGNLVWEDLNKDGIQDSGEPGIEGVVLVLTGPDGGPVTDVDGNPVGPVTTDADGNYSFDNLPALPAGYSYTVSIDRDHPSTQEALAPYVPSPAGAGDDDGADSSTWTAESGDLTENGDRDPTLDFGFFRPEVSVGDYVWLDADHDGIQDAGEDGIAGVVLVLTGPDGEPVTDIHGDPVGPATTDANGEYSFDHLPPLPAGQSYTVTIDTDASAAALAGLAPTLTGQGNGETDSSTGSATSGDLTEDGDRDPSLDFGFYPLPGVSVGDLIWFDKDRDGVQDAGEPGIEGVVLVLRGPDGNPVTDIDGNPVGPVTTGPDGLYSFANLPPLPAGQSYTVAIDRTASAEALAPYVPTKPGAGSPATDSSTWTASSGNLTTNGDRDLTLDFGFVLRPAATLATKTAKKVVAKVNANGTIKPVALTDTVKITNLLGTGEGVARLYGPASKRSSTMCTPANLAGTVKFTARNGTHRTPAVKVRKPGVYTWVVTIKTKDGSTLSHKCGLASETTTVQRQAYGPIDIETGRSADVQARFIGSAGALTAAAMGTKNAPLVTVGLNKREMIIPKGVKEIGWLNRSAAFGDLIGTAVVAAHVSDNSDRSMAFRNLTKLKKGKVVTIKKGGKTYRYKVTSTAKFSRDKGRGIPKRYFKTTGEHRLVLVTCTDKVTYKNGRFHYTNNLVVTAKLIK</sequence>
<dbReference type="SUPFAM" id="SSF117074">
    <property type="entry name" value="Hypothetical protein PA1324"/>
    <property type="match status" value="7"/>
</dbReference>
<evidence type="ECO:0000259" key="6">
    <source>
        <dbReference type="Pfam" id="PF17210"/>
    </source>
</evidence>
<evidence type="ECO:0000256" key="4">
    <source>
        <dbReference type="ARBA" id="ARBA00022801"/>
    </source>
</evidence>
<feature type="domain" description="SD-repeat containing protein B" evidence="6">
    <location>
        <begin position="1285"/>
        <end position="1409"/>
    </location>
</feature>
<dbReference type="PANTHER" id="PTHR23303">
    <property type="entry name" value="CARBOXYPEPTIDASE REGULATORY REGION-CONTAINING"/>
    <property type="match status" value="1"/>
</dbReference>
<feature type="region of interest" description="Disordered" evidence="5">
    <location>
        <begin position="1374"/>
        <end position="1406"/>
    </location>
</feature>
<feature type="region of interest" description="Disordered" evidence="5">
    <location>
        <begin position="1049"/>
        <end position="1074"/>
    </location>
</feature>
<dbReference type="InterPro" id="IPR042001">
    <property type="entry name" value="Sortase_F"/>
</dbReference>
<evidence type="ECO:0000256" key="5">
    <source>
        <dbReference type="SAM" id="MobiDB-lite"/>
    </source>
</evidence>
<protein>
    <recommendedName>
        <fullName evidence="6">SD-repeat containing protein B domain-containing protein</fullName>
    </recommendedName>
</protein>
<evidence type="ECO:0000313" key="7">
    <source>
        <dbReference type="EMBL" id="GAA1097995.1"/>
    </source>
</evidence>
<dbReference type="PANTHER" id="PTHR23303:SF15">
    <property type="entry name" value="COLOSSIN-A"/>
    <property type="match status" value="1"/>
</dbReference>
<feature type="region of interest" description="Disordered" evidence="5">
    <location>
        <begin position="1235"/>
        <end position="1274"/>
    </location>
</feature>
<accession>A0ABN1TQV1</accession>
<evidence type="ECO:0000313" key="8">
    <source>
        <dbReference type="Proteomes" id="UP001501581"/>
    </source>
</evidence>
<feature type="compositionally biased region" description="Low complexity" evidence="5">
    <location>
        <begin position="1112"/>
        <end position="1123"/>
    </location>
</feature>
<name>A0ABN1TQV1_9ACTN</name>
<feature type="domain" description="SD-repeat containing protein B" evidence="6">
    <location>
        <begin position="1416"/>
        <end position="1540"/>
    </location>
</feature>
<gene>
    <name evidence="7" type="ORF">GCM10009668_14180</name>
</gene>
<organism evidence="7 8">
    <name type="scientific">Nocardioides dubius</name>
    <dbReference type="NCBI Taxonomy" id="317019"/>
    <lineage>
        <taxon>Bacteria</taxon>
        <taxon>Bacillati</taxon>
        <taxon>Actinomycetota</taxon>
        <taxon>Actinomycetes</taxon>
        <taxon>Propionibacteriales</taxon>
        <taxon>Nocardioidaceae</taxon>
        <taxon>Nocardioides</taxon>
    </lineage>
</organism>
<dbReference type="EMBL" id="BAAALG010000005">
    <property type="protein sequence ID" value="GAA1097995.1"/>
    <property type="molecule type" value="Genomic_DNA"/>
</dbReference>
<keyword evidence="3" id="KW-0732">Signal</keyword>
<feature type="domain" description="SD-repeat containing protein B" evidence="6">
    <location>
        <begin position="1020"/>
        <end position="1146"/>
    </location>
</feature>
<feature type="domain" description="SD-repeat containing protein B" evidence="6">
    <location>
        <begin position="1152"/>
        <end position="1279"/>
    </location>
</feature>
<reference evidence="7 8" key="1">
    <citation type="journal article" date="2019" name="Int. J. Syst. Evol. Microbiol.">
        <title>The Global Catalogue of Microorganisms (GCM) 10K type strain sequencing project: providing services to taxonomists for standard genome sequencing and annotation.</title>
        <authorList>
            <consortium name="The Broad Institute Genomics Platform"/>
            <consortium name="The Broad Institute Genome Sequencing Center for Infectious Disease"/>
            <person name="Wu L."/>
            <person name="Ma J."/>
        </authorList>
    </citation>
    <scope>NUCLEOTIDE SEQUENCE [LARGE SCALE GENOMIC DNA]</scope>
    <source>
        <strain evidence="7 8">JCM 13008</strain>
    </source>
</reference>
<evidence type="ECO:0000256" key="2">
    <source>
        <dbReference type="ARBA" id="ARBA00022525"/>
    </source>
</evidence>
<dbReference type="InterPro" id="IPR013783">
    <property type="entry name" value="Ig-like_fold"/>
</dbReference>
<feature type="domain" description="SD-repeat containing protein B" evidence="6">
    <location>
        <begin position="762"/>
        <end position="885"/>
    </location>
</feature>
<dbReference type="Pfam" id="PF17210">
    <property type="entry name" value="SdrD_B"/>
    <property type="match status" value="7"/>
</dbReference>
<feature type="compositionally biased region" description="Low complexity" evidence="5">
    <location>
        <begin position="1374"/>
        <end position="1394"/>
    </location>
</feature>
<dbReference type="CDD" id="cd05829">
    <property type="entry name" value="Sortase_F"/>
    <property type="match status" value="1"/>
</dbReference>
<feature type="compositionally biased region" description="Polar residues" evidence="5">
    <location>
        <begin position="850"/>
        <end position="866"/>
    </location>
</feature>
<feature type="domain" description="SD-repeat containing protein B" evidence="6">
    <location>
        <begin position="626"/>
        <end position="756"/>
    </location>
</feature>
<comment type="subcellular location">
    <subcellularLocation>
        <location evidence="1">Secreted</location>
    </subcellularLocation>
</comment>
<dbReference type="Gene3D" id="2.40.260.10">
    <property type="entry name" value="Sortase"/>
    <property type="match status" value="1"/>
</dbReference>
<feature type="compositionally biased region" description="Low complexity" evidence="5">
    <location>
        <begin position="981"/>
        <end position="994"/>
    </location>
</feature>
<feature type="region of interest" description="Disordered" evidence="5">
    <location>
        <begin position="972"/>
        <end position="1004"/>
    </location>
</feature>
<feature type="region of interest" description="Disordered" evidence="5">
    <location>
        <begin position="1107"/>
        <end position="1141"/>
    </location>
</feature>
<keyword evidence="8" id="KW-1185">Reference proteome</keyword>
<keyword evidence="2" id="KW-0964">Secreted</keyword>
<dbReference type="InterPro" id="IPR051417">
    <property type="entry name" value="SDr/BOS_complex"/>
</dbReference>
<dbReference type="InterPro" id="IPR023365">
    <property type="entry name" value="Sortase_dom-sf"/>
</dbReference>
<dbReference type="Pfam" id="PF04203">
    <property type="entry name" value="Sortase"/>
    <property type="match status" value="1"/>
</dbReference>
<dbReference type="Gene3D" id="2.60.40.10">
    <property type="entry name" value="Immunoglobulins"/>
    <property type="match status" value="8"/>
</dbReference>
<dbReference type="SUPFAM" id="SSF63817">
    <property type="entry name" value="Sortase"/>
    <property type="match status" value="1"/>
</dbReference>
<evidence type="ECO:0000256" key="1">
    <source>
        <dbReference type="ARBA" id="ARBA00004613"/>
    </source>
</evidence>
<comment type="caution">
    <text evidence="7">The sequence shown here is derived from an EMBL/GenBank/DDBJ whole genome shotgun (WGS) entry which is preliminary data.</text>
</comment>
<dbReference type="Proteomes" id="UP001501581">
    <property type="component" value="Unassembled WGS sequence"/>
</dbReference>
<evidence type="ECO:0000256" key="3">
    <source>
        <dbReference type="ARBA" id="ARBA00022729"/>
    </source>
</evidence>
<keyword evidence="4" id="KW-0378">Hydrolase</keyword>